<organism evidence="1 2">
    <name type="scientific">Actinoplanes italicus</name>
    <dbReference type="NCBI Taxonomy" id="113567"/>
    <lineage>
        <taxon>Bacteria</taxon>
        <taxon>Bacillati</taxon>
        <taxon>Actinomycetota</taxon>
        <taxon>Actinomycetes</taxon>
        <taxon>Micromonosporales</taxon>
        <taxon>Micromonosporaceae</taxon>
        <taxon>Actinoplanes</taxon>
    </lineage>
</organism>
<name>A0A2T0KFY8_9ACTN</name>
<sequence>MADLVVQDLGELVNDLNALVSAFEGANHLQNTDKGHWGQGNANSSMGDFADNWKIHRGKMVEAMKKFAKTVEEVNEAWAKADQQLRDSLEGNGQ</sequence>
<keyword evidence="2" id="KW-1185">Reference proteome</keyword>
<dbReference type="RefSeq" id="WP_106319028.1">
    <property type="nucleotide sequence ID" value="NZ_BOMO01000029.1"/>
</dbReference>
<comment type="caution">
    <text evidence="1">The sequence shown here is derived from an EMBL/GenBank/DDBJ whole genome shotgun (WGS) entry which is preliminary data.</text>
</comment>
<dbReference type="AlphaFoldDB" id="A0A2T0KFY8"/>
<evidence type="ECO:0000313" key="2">
    <source>
        <dbReference type="Proteomes" id="UP000239415"/>
    </source>
</evidence>
<dbReference type="OrthoDB" id="3386776at2"/>
<accession>A0A2T0KFY8</accession>
<evidence type="ECO:0008006" key="3">
    <source>
        <dbReference type="Google" id="ProtNLM"/>
    </source>
</evidence>
<reference evidence="1 2" key="1">
    <citation type="submission" date="2018-03" db="EMBL/GenBank/DDBJ databases">
        <title>Genomic Encyclopedia of Archaeal and Bacterial Type Strains, Phase II (KMG-II): from individual species to whole genera.</title>
        <authorList>
            <person name="Goeker M."/>
        </authorList>
    </citation>
    <scope>NUCLEOTIDE SEQUENCE [LARGE SCALE GENOMIC DNA]</scope>
    <source>
        <strain evidence="1 2">DSM 43146</strain>
    </source>
</reference>
<evidence type="ECO:0000313" key="1">
    <source>
        <dbReference type="EMBL" id="PRX22287.1"/>
    </source>
</evidence>
<gene>
    <name evidence="1" type="ORF">CLV67_105464</name>
</gene>
<protein>
    <recommendedName>
        <fullName evidence="3">WXG100 family type VII secretion target</fullName>
    </recommendedName>
</protein>
<dbReference type="Proteomes" id="UP000239415">
    <property type="component" value="Unassembled WGS sequence"/>
</dbReference>
<proteinExistence type="predicted"/>
<dbReference type="EMBL" id="PVMZ01000005">
    <property type="protein sequence ID" value="PRX22287.1"/>
    <property type="molecule type" value="Genomic_DNA"/>
</dbReference>